<dbReference type="KEGG" id="tcl:Tchl_2172"/>
<dbReference type="RefSeq" id="WP_075148433.1">
    <property type="nucleotide sequence ID" value="NZ_CP018839.1"/>
</dbReference>
<accession>A0A1H5S275</accession>
<organism evidence="1 2">
    <name type="scientific">Thauera chlorobenzoica</name>
    <dbReference type="NCBI Taxonomy" id="96773"/>
    <lineage>
        <taxon>Bacteria</taxon>
        <taxon>Pseudomonadati</taxon>
        <taxon>Pseudomonadota</taxon>
        <taxon>Betaproteobacteria</taxon>
        <taxon>Rhodocyclales</taxon>
        <taxon>Zoogloeaceae</taxon>
        <taxon>Thauera</taxon>
    </lineage>
</organism>
<evidence type="ECO:0000313" key="2">
    <source>
        <dbReference type="Proteomes" id="UP000185739"/>
    </source>
</evidence>
<keyword evidence="2" id="KW-1185">Reference proteome</keyword>
<dbReference type="PANTHER" id="PTHR34387">
    <property type="entry name" value="SLR1258 PROTEIN"/>
    <property type="match status" value="1"/>
</dbReference>
<dbReference type="GO" id="GO:0006974">
    <property type="term" value="P:DNA damage response"/>
    <property type="evidence" value="ECO:0007669"/>
    <property type="project" value="TreeGrafter"/>
</dbReference>
<dbReference type="AlphaFoldDB" id="A0A1H5S275"/>
<reference evidence="1 2" key="1">
    <citation type="submission" date="2016-12" db="EMBL/GenBank/DDBJ databases">
        <title>Complete genome sequence of Thauera chlorobenzoica, a Betaproteobacterium degrading haloaromatics anaerobically to CO2 and halides.</title>
        <authorList>
            <person name="Goris T."/>
            <person name="Mergelsberg M."/>
            <person name="Boll M."/>
        </authorList>
    </citation>
    <scope>NUCLEOTIDE SEQUENCE [LARGE SCALE GENOMIC DNA]</scope>
    <source>
        <strain evidence="1 2">3CB1</strain>
    </source>
</reference>
<dbReference type="Proteomes" id="UP000185739">
    <property type="component" value="Chromosome"/>
</dbReference>
<evidence type="ECO:0000313" key="1">
    <source>
        <dbReference type="EMBL" id="APR05015.1"/>
    </source>
</evidence>
<sequence>MAAPALPRTGAARTQLRAAALLAAIALQSWSASPAIAQPAQAMQAKPAAPTVDLSVTAERSAANDLAIAILYAEHNAPTPAAVASELNRRVAAALQLAASHADVSTRSGNTSTWPVYAKDGEGRIEAWRMRSEIRLESRKLAAMSELVGTLQNSLALSQIILQPSPETRRAAADAATVAALRAFEQRAELIAGTLGRRYRIAHLSVGDSDLPPPVLPRMRVAALAAEAAPAPLEGGESQISVHVSGRIELID</sequence>
<protein>
    <submittedName>
        <fullName evidence="1">DUF541 protein</fullName>
    </submittedName>
</protein>
<dbReference type="InterPro" id="IPR052022">
    <property type="entry name" value="26kDa_periplasmic_antigen"/>
</dbReference>
<dbReference type="STRING" id="96773.Tchl_2172"/>
<dbReference type="OrthoDB" id="7062395at2"/>
<dbReference type="InterPro" id="IPR007497">
    <property type="entry name" value="SIMPL/DUF541"/>
</dbReference>
<gene>
    <name evidence="1" type="ORF">Tchl_2172</name>
</gene>
<name>A0A1H5S275_9RHOO</name>
<dbReference type="EMBL" id="CP018839">
    <property type="protein sequence ID" value="APR05015.1"/>
    <property type="molecule type" value="Genomic_DNA"/>
</dbReference>
<dbReference type="Gene3D" id="3.30.70.2970">
    <property type="entry name" value="Protein of unknown function (DUF541), domain 2"/>
    <property type="match status" value="1"/>
</dbReference>
<dbReference type="PANTHER" id="PTHR34387:SF1">
    <property type="entry name" value="PERIPLASMIC IMMUNOGENIC PROTEIN"/>
    <property type="match status" value="1"/>
</dbReference>
<dbReference type="Gene3D" id="3.30.110.170">
    <property type="entry name" value="Protein of unknown function (DUF541), domain 1"/>
    <property type="match status" value="1"/>
</dbReference>
<dbReference type="Pfam" id="PF04402">
    <property type="entry name" value="SIMPL"/>
    <property type="match status" value="1"/>
</dbReference>
<proteinExistence type="predicted"/>